<feature type="region of interest" description="Disordered" evidence="1">
    <location>
        <begin position="507"/>
        <end position="535"/>
    </location>
</feature>
<accession>A0ABD5XRA6</accession>
<evidence type="ECO:0000256" key="1">
    <source>
        <dbReference type="SAM" id="MobiDB-lite"/>
    </source>
</evidence>
<keyword evidence="3" id="KW-1185">Reference proteome</keyword>
<evidence type="ECO:0000313" key="3">
    <source>
        <dbReference type="Proteomes" id="UP001596368"/>
    </source>
</evidence>
<dbReference type="SUPFAM" id="SSF52540">
    <property type="entry name" value="P-loop containing nucleoside triphosphate hydrolases"/>
    <property type="match status" value="1"/>
</dbReference>
<evidence type="ECO:0000313" key="2">
    <source>
        <dbReference type="EMBL" id="MFC7137670.1"/>
    </source>
</evidence>
<reference evidence="2 3" key="1">
    <citation type="journal article" date="2019" name="Int. J. Syst. Evol. Microbiol.">
        <title>The Global Catalogue of Microorganisms (GCM) 10K type strain sequencing project: providing services to taxonomists for standard genome sequencing and annotation.</title>
        <authorList>
            <consortium name="The Broad Institute Genomics Platform"/>
            <consortium name="The Broad Institute Genome Sequencing Center for Infectious Disease"/>
            <person name="Wu L."/>
            <person name="Ma J."/>
        </authorList>
    </citation>
    <scope>NUCLEOTIDE SEQUENCE [LARGE SCALE GENOMIC DNA]</scope>
    <source>
        <strain evidence="2 3">DT92</strain>
    </source>
</reference>
<dbReference type="InterPro" id="IPR027417">
    <property type="entry name" value="P-loop_NTPase"/>
</dbReference>
<sequence>MTRQVHADVCRSDAEYAALEAAATEASRVPSSVVYLAPTSAQPERIRRTWREIASPIQLQIRSFEDLVTDALERATFQTRTNALTAETRLRLVEQAVDGLDSSHPLVSTRTTASAQTYSQAENLLSLLEFAGLEDADSVRDDPRLATIDPRIRNALADLYAAFTAARDAHADVTGTRPSIRSERYRTVLDHPNALAAELAPASTVVFGGFTVFSPLERDLVAAIADVVDHARAILPLAGDPDDGRLVGIDSAVERAAVAYDDAGFAFDRSTPTTPSELLSERLYRFDDREPLSAATVERAGIERRQFPTADHELRGAFRQVTDWIEAGTIPSDLAVVVPDLASRTDHVAEAAAQYGLTPHIAREVGLANTELGEVLVNAFRLGDDDPTVRDLIRLVDSPLVDADWPDEPIDAATILTAGSALEATDLETLTAYLDADEPGTVDAIGWLRRRCARFTDCTAATAEDRLVELLTDLGVLDGDVDDTWRLATARESGWVVARERAALRGCATSSTPSRAHGFPGTSHSPSGSRRRSTR</sequence>
<evidence type="ECO:0008006" key="4">
    <source>
        <dbReference type="Google" id="ProtNLM"/>
    </source>
</evidence>
<proteinExistence type="predicted"/>
<protein>
    <recommendedName>
        <fullName evidence="4">DNA helicase</fullName>
    </recommendedName>
</protein>
<gene>
    <name evidence="2" type="ORF">ACFQRB_16825</name>
</gene>
<comment type="caution">
    <text evidence="2">The sequence shown here is derived from an EMBL/GenBank/DDBJ whole genome shotgun (WGS) entry which is preliminary data.</text>
</comment>
<organism evidence="2 3">
    <name type="scientific">Halobaculum litoreum</name>
    <dbReference type="NCBI Taxonomy" id="3031998"/>
    <lineage>
        <taxon>Archaea</taxon>
        <taxon>Methanobacteriati</taxon>
        <taxon>Methanobacteriota</taxon>
        <taxon>Stenosarchaea group</taxon>
        <taxon>Halobacteria</taxon>
        <taxon>Halobacteriales</taxon>
        <taxon>Haloferacaceae</taxon>
        <taxon>Halobaculum</taxon>
    </lineage>
</organism>
<name>A0ABD5XRA6_9EURY</name>
<dbReference type="AlphaFoldDB" id="A0ABD5XRA6"/>
<dbReference type="Proteomes" id="UP001596368">
    <property type="component" value="Unassembled WGS sequence"/>
</dbReference>
<dbReference type="EMBL" id="JBHSZG010000002">
    <property type="protein sequence ID" value="MFC7137670.1"/>
    <property type="molecule type" value="Genomic_DNA"/>
</dbReference>